<name>A0ABR7SV40_9ACTN</name>
<dbReference type="RefSeq" id="WP_187819775.1">
    <property type="nucleotide sequence ID" value="NZ_JACTVJ010000038.1"/>
</dbReference>
<sequence length="92" mass="10661">MDRLLFQPVSLFHRFIRKDQEAFQQTLIEALEQHRAYWSASEERASSVEGYLALGPLAMACLAYDAQFPIDVESPYIPRELLNRAWLGEFPT</sequence>
<proteinExistence type="predicted"/>
<organism evidence="1 2">
    <name type="scientific">Streptomyces polyasparticus</name>
    <dbReference type="NCBI Taxonomy" id="2767826"/>
    <lineage>
        <taxon>Bacteria</taxon>
        <taxon>Bacillati</taxon>
        <taxon>Actinomycetota</taxon>
        <taxon>Actinomycetes</taxon>
        <taxon>Kitasatosporales</taxon>
        <taxon>Streptomycetaceae</taxon>
        <taxon>Streptomyces</taxon>
    </lineage>
</organism>
<evidence type="ECO:0000313" key="1">
    <source>
        <dbReference type="EMBL" id="MBC9719360.1"/>
    </source>
</evidence>
<comment type="caution">
    <text evidence="1">The sequence shown here is derived from an EMBL/GenBank/DDBJ whole genome shotgun (WGS) entry which is preliminary data.</text>
</comment>
<dbReference type="Pfam" id="PF15575">
    <property type="entry name" value="Imm49"/>
    <property type="match status" value="1"/>
</dbReference>
<gene>
    <name evidence="1" type="ORF">H9Y04_43310</name>
</gene>
<dbReference type="Proteomes" id="UP000642284">
    <property type="component" value="Unassembled WGS sequence"/>
</dbReference>
<accession>A0ABR7SV40</accession>
<keyword evidence="2" id="KW-1185">Reference proteome</keyword>
<evidence type="ECO:0000313" key="2">
    <source>
        <dbReference type="Proteomes" id="UP000642284"/>
    </source>
</evidence>
<dbReference type="InterPro" id="IPR029074">
    <property type="entry name" value="Imm49"/>
</dbReference>
<dbReference type="EMBL" id="JACTVJ010000038">
    <property type="protein sequence ID" value="MBC9719360.1"/>
    <property type="molecule type" value="Genomic_DNA"/>
</dbReference>
<reference evidence="1 2" key="1">
    <citation type="submission" date="2020-08" db="EMBL/GenBank/DDBJ databases">
        <title>Genemic of Streptomyces polyaspartic.</title>
        <authorList>
            <person name="Liu W."/>
        </authorList>
    </citation>
    <scope>NUCLEOTIDE SEQUENCE [LARGE SCALE GENOMIC DNA]</scope>
    <source>
        <strain evidence="1 2">TRM66268-LWL</strain>
    </source>
</reference>
<protein>
    <submittedName>
        <fullName evidence="1">Immunity 49 family protein</fullName>
    </submittedName>
</protein>